<accession>A0A510JFV9</accession>
<dbReference type="Pfam" id="PF12564">
    <property type="entry name" value="TypeIII_RM_meth"/>
    <property type="match status" value="1"/>
</dbReference>
<evidence type="ECO:0000256" key="1">
    <source>
        <dbReference type="ARBA" id="ARBA00006594"/>
    </source>
</evidence>
<keyword evidence="8" id="KW-1185">Reference proteome</keyword>
<dbReference type="PROSITE" id="PS00092">
    <property type="entry name" value="N6_MTASE"/>
    <property type="match status" value="1"/>
</dbReference>
<name>A0A510JFV9_9FUSO</name>
<dbReference type="Gene3D" id="3.40.50.150">
    <property type="entry name" value="Vaccinia Virus protein VP39"/>
    <property type="match status" value="1"/>
</dbReference>
<proteinExistence type="inferred from homology"/>
<organism evidence="7 8">
    <name type="scientific">Leptotrichia hofstadii</name>
    <dbReference type="NCBI Taxonomy" id="157688"/>
    <lineage>
        <taxon>Bacteria</taxon>
        <taxon>Fusobacteriati</taxon>
        <taxon>Fusobacteriota</taxon>
        <taxon>Fusobacteriia</taxon>
        <taxon>Fusobacteriales</taxon>
        <taxon>Leptotrichiaceae</taxon>
        <taxon>Leptotrichia</taxon>
    </lineage>
</organism>
<sequence>MISKNREKMKKNIFEYVGDLLKTESKYTSKDGKLLKTSIYNDIMTMNEQLLSLLLSDELVKERFFKNLNGILIFDKQKFAWFIESKEFLSDSYTRYINKIGLTHNGNYISKSNDVVLDFPYKDCVLEGGQDKDDQKRKEIFYNEIIASEEINRMLAPKVFTKAKRYSKNGVEENITFNDDDNLIIKGNNLIVLSSLLRRYEGKVKCIYIDPPYNTRNDSFNYNDSFNHSTWLIFMKNRLELARKLLKNDGVIFVSLDDREAHYCKVLMDDIFGSDNYLNDIIWNSTKSVTNTAIISVSHTHTLVYFKNKDYFVKNRTEFRVKDNGEGFSNPDNDSRGPWKADPFQVGGWRPNQQYEIVNPKTGKVYLPNEGCSWKNDYDKFQELLKDNRIIFGATGESGPQRKRFLYEAKERGKVVKTIWDDAGTTTNGTQHLKKLFGKNVFSNPKPEQFIKKILELSTKEGDLVLDYHLGSGTTCAVAHKMRRKYIGVEQMNYIESITLERMKKVILGEKGGISEETKWNGGGTFVYCEILEDAKNLMKMIDDSNESNIDGLKKLIYTDERIIPYVNRYELENLDLEFEQLDFDEKKIVLKKLINKNKLYVNDSDIDDSRYNVSENDKKFTSSFYGGKRTC</sequence>
<comment type="similarity">
    <text evidence="1">Belongs to the N(4)/N(6)-methyltransferase family.</text>
</comment>
<dbReference type="Proteomes" id="UP000321892">
    <property type="component" value="Chromosome"/>
</dbReference>
<dbReference type="GO" id="GO:0008170">
    <property type="term" value="F:N-methyltransferase activity"/>
    <property type="evidence" value="ECO:0007669"/>
    <property type="project" value="InterPro"/>
</dbReference>
<gene>
    <name evidence="7" type="ORF">JCM16775_0743</name>
</gene>
<feature type="domain" description="DNA methylase N-4/N-6" evidence="5">
    <location>
        <begin position="204"/>
        <end position="498"/>
    </location>
</feature>
<evidence type="ECO:0000256" key="3">
    <source>
        <dbReference type="ARBA" id="ARBA00022679"/>
    </source>
</evidence>
<dbReference type="InterPro" id="IPR022221">
    <property type="entry name" value="TypeIII_RM_meth"/>
</dbReference>
<keyword evidence="3 7" id="KW-0808">Transferase</keyword>
<dbReference type="PIRSF" id="PIRSF015855">
    <property type="entry name" value="TypeIII_Mtase_mKpnI"/>
    <property type="match status" value="1"/>
</dbReference>
<evidence type="ECO:0000313" key="7">
    <source>
        <dbReference type="EMBL" id="BBM38036.1"/>
    </source>
</evidence>
<evidence type="ECO:0000256" key="4">
    <source>
        <dbReference type="ARBA" id="ARBA00022691"/>
    </source>
</evidence>
<dbReference type="PRINTS" id="PR00506">
    <property type="entry name" value="D21N6MTFRASE"/>
</dbReference>
<evidence type="ECO:0000256" key="2">
    <source>
        <dbReference type="ARBA" id="ARBA00022603"/>
    </source>
</evidence>
<dbReference type="Pfam" id="PF01555">
    <property type="entry name" value="N6_N4_Mtase"/>
    <property type="match status" value="1"/>
</dbReference>
<evidence type="ECO:0000259" key="6">
    <source>
        <dbReference type="Pfam" id="PF12564"/>
    </source>
</evidence>
<feature type="domain" description="Type III restriction/modification enzyme methylation subunit" evidence="6">
    <location>
        <begin position="47"/>
        <end position="102"/>
    </location>
</feature>
<dbReference type="InterPro" id="IPR002941">
    <property type="entry name" value="DNA_methylase_N4/N6"/>
</dbReference>
<keyword evidence="4" id="KW-0949">S-adenosyl-L-methionine</keyword>
<dbReference type="AlphaFoldDB" id="A0A510JFV9"/>
<dbReference type="EMBL" id="AP019823">
    <property type="protein sequence ID" value="BBM38036.1"/>
    <property type="molecule type" value="Genomic_DNA"/>
</dbReference>
<protein>
    <submittedName>
        <fullName evidence="7">DNA (Cytosine-5-)-methyltransferase</fullName>
    </submittedName>
</protein>
<dbReference type="GO" id="GO:0032259">
    <property type="term" value="P:methylation"/>
    <property type="evidence" value="ECO:0007669"/>
    <property type="project" value="UniProtKB-KW"/>
</dbReference>
<dbReference type="REBASE" id="355965">
    <property type="entry name" value="M.Lho16775ORF743P"/>
</dbReference>
<dbReference type="InterPro" id="IPR002295">
    <property type="entry name" value="N4/N6-MTase_EcoPI_Mod-like"/>
</dbReference>
<dbReference type="KEGG" id="lhf:JCM16775_0743"/>
<evidence type="ECO:0000259" key="5">
    <source>
        <dbReference type="Pfam" id="PF01555"/>
    </source>
</evidence>
<keyword evidence="2 7" id="KW-0489">Methyltransferase</keyword>
<dbReference type="InterPro" id="IPR029063">
    <property type="entry name" value="SAM-dependent_MTases_sf"/>
</dbReference>
<dbReference type="SUPFAM" id="SSF53335">
    <property type="entry name" value="S-adenosyl-L-methionine-dependent methyltransferases"/>
    <property type="match status" value="1"/>
</dbReference>
<dbReference type="InterPro" id="IPR002052">
    <property type="entry name" value="DNA_methylase_N6_adenine_CS"/>
</dbReference>
<dbReference type="GO" id="GO:0003677">
    <property type="term" value="F:DNA binding"/>
    <property type="evidence" value="ECO:0007669"/>
    <property type="project" value="InterPro"/>
</dbReference>
<evidence type="ECO:0000313" key="8">
    <source>
        <dbReference type="Proteomes" id="UP000321892"/>
    </source>
</evidence>
<reference evidence="7 8" key="1">
    <citation type="submission" date="2019-07" db="EMBL/GenBank/DDBJ databases">
        <title>Complete Genome Sequence of Leptotrichia hofstadii Strain JCM16775.</title>
        <authorList>
            <person name="Watanabe S."/>
            <person name="Cui L."/>
        </authorList>
    </citation>
    <scope>NUCLEOTIDE SEQUENCE [LARGE SCALE GENOMIC DNA]</scope>
    <source>
        <strain evidence="7 8">JCM16775</strain>
    </source>
</reference>